<dbReference type="InterPro" id="IPR003406">
    <property type="entry name" value="Glyco_trans_14"/>
</dbReference>
<name>A0ABV8PVQ5_9BACT</name>
<dbReference type="InterPro" id="IPR043538">
    <property type="entry name" value="XYLT"/>
</dbReference>
<proteinExistence type="predicted"/>
<evidence type="ECO:0000256" key="4">
    <source>
        <dbReference type="ARBA" id="ARBA00022679"/>
    </source>
</evidence>
<keyword evidence="7" id="KW-0256">Endoplasmic reticulum</keyword>
<evidence type="ECO:0000256" key="3">
    <source>
        <dbReference type="ARBA" id="ARBA00022676"/>
    </source>
</evidence>
<keyword evidence="16" id="KW-1185">Reference proteome</keyword>
<comment type="subcellular location">
    <subcellularLocation>
        <location evidence="2">Endoplasmic reticulum membrane</location>
        <topology evidence="2">Single-pass type II membrane protein</topology>
    </subcellularLocation>
    <subcellularLocation>
        <location evidence="1">Golgi apparatus membrane</location>
        <topology evidence="1">Single-pass type II membrane protein</topology>
    </subcellularLocation>
</comment>
<accession>A0ABV8PVQ5</accession>
<evidence type="ECO:0000256" key="11">
    <source>
        <dbReference type="ARBA" id="ARBA00023136"/>
    </source>
</evidence>
<evidence type="ECO:0000256" key="13">
    <source>
        <dbReference type="ARBA" id="ARBA00023180"/>
    </source>
</evidence>
<evidence type="ECO:0000256" key="5">
    <source>
        <dbReference type="ARBA" id="ARBA00022692"/>
    </source>
</evidence>
<evidence type="ECO:0000313" key="16">
    <source>
        <dbReference type="Proteomes" id="UP001595906"/>
    </source>
</evidence>
<keyword evidence="8" id="KW-0735">Signal-anchor</keyword>
<dbReference type="PANTHER" id="PTHR46025:SF3">
    <property type="entry name" value="XYLOSYLTRANSFERASE OXT"/>
    <property type="match status" value="1"/>
</dbReference>
<comment type="caution">
    <text evidence="15">The sequence shown here is derived from an EMBL/GenBank/DDBJ whole genome shotgun (WGS) entry which is preliminary data.</text>
</comment>
<dbReference type="EMBL" id="JBHSDC010000017">
    <property type="protein sequence ID" value="MFC4232077.1"/>
    <property type="molecule type" value="Genomic_DNA"/>
</dbReference>
<evidence type="ECO:0000256" key="2">
    <source>
        <dbReference type="ARBA" id="ARBA00004648"/>
    </source>
</evidence>
<evidence type="ECO:0000256" key="9">
    <source>
        <dbReference type="ARBA" id="ARBA00022989"/>
    </source>
</evidence>
<evidence type="ECO:0000256" key="10">
    <source>
        <dbReference type="ARBA" id="ARBA00023034"/>
    </source>
</evidence>
<evidence type="ECO:0000256" key="8">
    <source>
        <dbReference type="ARBA" id="ARBA00022968"/>
    </source>
</evidence>
<dbReference type="RefSeq" id="WP_379013786.1">
    <property type="nucleotide sequence ID" value="NZ_JBHSDC010000017.1"/>
</dbReference>
<dbReference type="PANTHER" id="PTHR46025">
    <property type="entry name" value="XYLOSYLTRANSFERASE OXT"/>
    <property type="match status" value="1"/>
</dbReference>
<dbReference type="Proteomes" id="UP001595906">
    <property type="component" value="Unassembled WGS sequence"/>
</dbReference>
<protein>
    <recommendedName>
        <fullName evidence="14">Peptide O-xylosyltransferase</fullName>
    </recommendedName>
</protein>
<sequence length="283" mass="32501">MTLAYLILAHANPSQLQRLVQKLSNNQTDIYIHIDAKARLGDFTTIAALPNVYFVTKREKVYWGAYSIVQATVNGFEQMLATGKPYDFITLLSGQDYPLKTNAKILDFFKANPNKAFMEFYTVNDVWQEAIPRLNKYYLTNYPFAGSTKLEQILNKLLPKRQPPKDIVFVGRSQWFTITLAQAKYIVTTLATNRQLRRFFRFTWGSDEFVFQTLLYNSPFKVEMINDNLRYIDWSSGGASPRTLTMADAPALLETDKLFARKFNVATDVEILNTIDASNQQPI</sequence>
<organism evidence="15 16">
    <name type="scientific">Parasediminibacterium paludis</name>
    <dbReference type="NCBI Taxonomy" id="908966"/>
    <lineage>
        <taxon>Bacteria</taxon>
        <taxon>Pseudomonadati</taxon>
        <taxon>Bacteroidota</taxon>
        <taxon>Chitinophagia</taxon>
        <taxon>Chitinophagales</taxon>
        <taxon>Chitinophagaceae</taxon>
        <taxon>Parasediminibacterium</taxon>
    </lineage>
</organism>
<evidence type="ECO:0000256" key="6">
    <source>
        <dbReference type="ARBA" id="ARBA00022723"/>
    </source>
</evidence>
<gene>
    <name evidence="15" type="ORF">ACFOW1_09250</name>
</gene>
<keyword evidence="3" id="KW-0328">Glycosyltransferase</keyword>
<evidence type="ECO:0000256" key="14">
    <source>
        <dbReference type="ARBA" id="ARBA00042865"/>
    </source>
</evidence>
<keyword evidence="6" id="KW-0479">Metal-binding</keyword>
<keyword evidence="12" id="KW-1015">Disulfide bond</keyword>
<evidence type="ECO:0000256" key="1">
    <source>
        <dbReference type="ARBA" id="ARBA00004323"/>
    </source>
</evidence>
<evidence type="ECO:0000256" key="12">
    <source>
        <dbReference type="ARBA" id="ARBA00023157"/>
    </source>
</evidence>
<keyword evidence="13" id="KW-0325">Glycoprotein</keyword>
<keyword evidence="9" id="KW-1133">Transmembrane helix</keyword>
<evidence type="ECO:0000256" key="7">
    <source>
        <dbReference type="ARBA" id="ARBA00022824"/>
    </source>
</evidence>
<reference evidence="16" key="1">
    <citation type="journal article" date="2019" name="Int. J. Syst. Evol. Microbiol.">
        <title>The Global Catalogue of Microorganisms (GCM) 10K type strain sequencing project: providing services to taxonomists for standard genome sequencing and annotation.</title>
        <authorList>
            <consortium name="The Broad Institute Genomics Platform"/>
            <consortium name="The Broad Institute Genome Sequencing Center for Infectious Disease"/>
            <person name="Wu L."/>
            <person name="Ma J."/>
        </authorList>
    </citation>
    <scope>NUCLEOTIDE SEQUENCE [LARGE SCALE GENOMIC DNA]</scope>
    <source>
        <strain evidence="16">CECT 8010</strain>
    </source>
</reference>
<keyword evidence="11" id="KW-0472">Membrane</keyword>
<dbReference type="Pfam" id="PF02485">
    <property type="entry name" value="Branch"/>
    <property type="match status" value="1"/>
</dbReference>
<evidence type="ECO:0000313" key="15">
    <source>
        <dbReference type="EMBL" id="MFC4232077.1"/>
    </source>
</evidence>
<keyword evidence="5" id="KW-0812">Transmembrane</keyword>
<keyword evidence="4" id="KW-0808">Transferase</keyword>
<keyword evidence="10" id="KW-0333">Golgi apparatus</keyword>